<evidence type="ECO:0000313" key="6">
    <source>
        <dbReference type="EMBL" id="WPH01322.1"/>
    </source>
</evidence>
<dbReference type="SUPFAM" id="SSF46785">
    <property type="entry name" value="Winged helix' DNA-binding domain"/>
    <property type="match status" value="1"/>
</dbReference>
<dbReference type="InterPro" id="IPR036390">
    <property type="entry name" value="WH_DNA-bd_sf"/>
</dbReference>
<dbReference type="GO" id="GO:0046983">
    <property type="term" value="F:protein dimerization activity"/>
    <property type="evidence" value="ECO:0007669"/>
    <property type="project" value="InterPro"/>
</dbReference>
<dbReference type="Gene3D" id="3.40.50.150">
    <property type="entry name" value="Vaccinia Virus protein VP39"/>
    <property type="match status" value="1"/>
</dbReference>
<dbReference type="AlphaFoldDB" id="A0AAQ3MAI8"/>
<feature type="domain" description="O-methyltransferase dimerisation" evidence="5">
    <location>
        <begin position="73"/>
        <end position="139"/>
    </location>
</feature>
<keyword evidence="2" id="KW-0808">Transferase</keyword>
<dbReference type="PANTHER" id="PTHR43712">
    <property type="entry name" value="PUTATIVE (AFU_ORTHOLOGUE AFUA_4G14580)-RELATED"/>
    <property type="match status" value="1"/>
</dbReference>
<evidence type="ECO:0000313" key="7">
    <source>
        <dbReference type="Proteomes" id="UP001303373"/>
    </source>
</evidence>
<dbReference type="Gene3D" id="1.10.10.10">
    <property type="entry name" value="Winged helix-like DNA-binding domain superfamily/Winged helix DNA-binding domain"/>
    <property type="match status" value="1"/>
</dbReference>
<proteinExistence type="predicted"/>
<dbReference type="Pfam" id="PF00891">
    <property type="entry name" value="Methyltransf_2"/>
    <property type="match status" value="1"/>
</dbReference>
<keyword evidence="3" id="KW-0949">S-adenosyl-L-methionine</keyword>
<reference evidence="6 7" key="1">
    <citation type="submission" date="2023-11" db="EMBL/GenBank/DDBJ databases">
        <title>An acidophilic fungus is an integral part of prey digestion in a carnivorous sundew plant.</title>
        <authorList>
            <person name="Tsai I.J."/>
        </authorList>
    </citation>
    <scope>NUCLEOTIDE SEQUENCE [LARGE SCALE GENOMIC DNA]</scope>
    <source>
        <strain evidence="6">169a</strain>
    </source>
</reference>
<dbReference type="Proteomes" id="UP001303373">
    <property type="component" value="Chromosome 6"/>
</dbReference>
<dbReference type="SUPFAM" id="SSF53335">
    <property type="entry name" value="S-adenosyl-L-methionine-dependent methyltransferases"/>
    <property type="match status" value="1"/>
</dbReference>
<dbReference type="PROSITE" id="PS51683">
    <property type="entry name" value="SAM_OMT_II"/>
    <property type="match status" value="1"/>
</dbReference>
<dbReference type="InterPro" id="IPR012967">
    <property type="entry name" value="COMT_dimerisation"/>
</dbReference>
<evidence type="ECO:0000259" key="4">
    <source>
        <dbReference type="Pfam" id="PF00891"/>
    </source>
</evidence>
<sequence length="396" mass="44579">MPGAILEQESMEQLISRFEGLCNELTQRSLTCPDAQRQQALNTAQKLVRKLQSPNEFGTAQSWAPLEIVGAAIACDLDIPNTIAAHNGPIQLKEIAEKTPSAAEVLVMRIVRFLAGHGMIDQLDEEVYVANDLTRDYATDVRRAQIFKMLYCLPSYAALPAFLRETGYRDSSDPKNCAWQKGLQTTDTFWQWLDKRPMEANWFNTLMTAARSANDDSLAKTYPFSKLFAGAQHDDVLFVDVGGGYGQQCINIRASFPKDHGRVVLQDLESVVKGRELADVEVQAYDMFEEQPIKGAKAYYLRGICHDHSDEVCRRFLARVKAAMTEDSRILIHERLVADINPTDLVTKSDFMMMAQFAAMERSYKQIKTLLESVGFKVGDQYRLGVNEWSIVEATV</sequence>
<evidence type="ECO:0008006" key="8">
    <source>
        <dbReference type="Google" id="ProtNLM"/>
    </source>
</evidence>
<gene>
    <name evidence="6" type="ORF">R9X50_00416100</name>
</gene>
<dbReference type="InterPro" id="IPR016461">
    <property type="entry name" value="COMT-like"/>
</dbReference>
<evidence type="ECO:0000256" key="1">
    <source>
        <dbReference type="ARBA" id="ARBA00022603"/>
    </source>
</evidence>
<dbReference type="PANTHER" id="PTHR43712:SF2">
    <property type="entry name" value="O-METHYLTRANSFERASE CICE"/>
    <property type="match status" value="1"/>
</dbReference>
<evidence type="ECO:0000256" key="2">
    <source>
        <dbReference type="ARBA" id="ARBA00022679"/>
    </source>
</evidence>
<keyword evidence="1" id="KW-0489">Methyltransferase</keyword>
<dbReference type="EMBL" id="CP138585">
    <property type="protein sequence ID" value="WPH01322.1"/>
    <property type="molecule type" value="Genomic_DNA"/>
</dbReference>
<organism evidence="6 7">
    <name type="scientific">Acrodontium crateriforme</name>
    <dbReference type="NCBI Taxonomy" id="150365"/>
    <lineage>
        <taxon>Eukaryota</taxon>
        <taxon>Fungi</taxon>
        <taxon>Dikarya</taxon>
        <taxon>Ascomycota</taxon>
        <taxon>Pezizomycotina</taxon>
        <taxon>Dothideomycetes</taxon>
        <taxon>Dothideomycetidae</taxon>
        <taxon>Mycosphaerellales</taxon>
        <taxon>Teratosphaeriaceae</taxon>
        <taxon>Acrodontium</taxon>
    </lineage>
</organism>
<keyword evidence="7" id="KW-1185">Reference proteome</keyword>
<feature type="domain" description="O-methyltransferase C-terminal" evidence="4">
    <location>
        <begin position="179"/>
        <end position="377"/>
    </location>
</feature>
<name>A0AAQ3MAI8_9PEZI</name>
<dbReference type="InterPro" id="IPR029063">
    <property type="entry name" value="SAM-dependent_MTases_sf"/>
</dbReference>
<dbReference type="InterPro" id="IPR036388">
    <property type="entry name" value="WH-like_DNA-bd_sf"/>
</dbReference>
<dbReference type="GO" id="GO:0032259">
    <property type="term" value="P:methylation"/>
    <property type="evidence" value="ECO:0007669"/>
    <property type="project" value="UniProtKB-KW"/>
</dbReference>
<accession>A0AAQ3MAI8</accession>
<dbReference type="Pfam" id="PF08100">
    <property type="entry name" value="Dimerisation"/>
    <property type="match status" value="1"/>
</dbReference>
<evidence type="ECO:0000256" key="3">
    <source>
        <dbReference type="ARBA" id="ARBA00022691"/>
    </source>
</evidence>
<protein>
    <recommendedName>
        <fullName evidence="8">O-methyltransferase</fullName>
    </recommendedName>
</protein>
<dbReference type="GO" id="GO:0008171">
    <property type="term" value="F:O-methyltransferase activity"/>
    <property type="evidence" value="ECO:0007669"/>
    <property type="project" value="InterPro"/>
</dbReference>
<evidence type="ECO:0000259" key="5">
    <source>
        <dbReference type="Pfam" id="PF08100"/>
    </source>
</evidence>
<dbReference type="InterPro" id="IPR001077">
    <property type="entry name" value="COMT_C"/>
</dbReference>